<sequence length="121" mass="13041">MRPRASLASTACVKPSISRQDSHPGKKPGTQLVERSGTMSQQTRQSHITPRIQGTLRKSIGRNGSLYRRSSSVPSNSTRAPEPEESMTHALVLDNEAIENLQSASDAPDSVAQSPLSLVSF</sequence>
<evidence type="ECO:0000313" key="2">
    <source>
        <dbReference type="EMBL" id="CDO53903.1"/>
    </source>
</evidence>
<dbReference type="EMBL" id="CCBN010000006">
    <property type="protein sequence ID" value="CDO53903.1"/>
    <property type="molecule type" value="Genomic_DNA"/>
</dbReference>
<name>A0A0J9X9Q4_GEOCN</name>
<evidence type="ECO:0000313" key="3">
    <source>
        <dbReference type="Proteomes" id="UP000242525"/>
    </source>
</evidence>
<dbReference type="AlphaFoldDB" id="A0A0J9X9Q4"/>
<gene>
    <name evidence="2" type="ORF">BN980_GECA06s01550g</name>
</gene>
<dbReference type="Proteomes" id="UP000242525">
    <property type="component" value="Unassembled WGS sequence"/>
</dbReference>
<reference evidence="2" key="1">
    <citation type="submission" date="2014-03" db="EMBL/GenBank/DDBJ databases">
        <authorList>
            <person name="Casaregola S."/>
        </authorList>
    </citation>
    <scope>NUCLEOTIDE SEQUENCE [LARGE SCALE GENOMIC DNA]</scope>
    <source>
        <strain evidence="2">CLIB 918</strain>
    </source>
</reference>
<accession>A0A0J9X9Q4</accession>
<evidence type="ECO:0000256" key="1">
    <source>
        <dbReference type="SAM" id="MobiDB-lite"/>
    </source>
</evidence>
<comment type="caution">
    <text evidence="2">The sequence shown here is derived from an EMBL/GenBank/DDBJ whole genome shotgun (WGS) entry which is preliminary data.</text>
</comment>
<feature type="region of interest" description="Disordered" evidence="1">
    <location>
        <begin position="1"/>
        <end position="86"/>
    </location>
</feature>
<keyword evidence="3" id="KW-1185">Reference proteome</keyword>
<proteinExistence type="predicted"/>
<feature type="compositionally biased region" description="Polar residues" evidence="1">
    <location>
        <begin position="68"/>
        <end position="79"/>
    </location>
</feature>
<organism evidence="2 3">
    <name type="scientific">Geotrichum candidum</name>
    <name type="common">Oospora lactis</name>
    <name type="synonym">Dipodascus geotrichum</name>
    <dbReference type="NCBI Taxonomy" id="1173061"/>
    <lineage>
        <taxon>Eukaryota</taxon>
        <taxon>Fungi</taxon>
        <taxon>Dikarya</taxon>
        <taxon>Ascomycota</taxon>
        <taxon>Saccharomycotina</taxon>
        <taxon>Dipodascomycetes</taxon>
        <taxon>Dipodascales</taxon>
        <taxon>Dipodascaceae</taxon>
        <taxon>Geotrichum</taxon>
    </lineage>
</organism>
<feature type="compositionally biased region" description="Polar residues" evidence="1">
    <location>
        <begin position="37"/>
        <end position="48"/>
    </location>
</feature>
<protein>
    <submittedName>
        <fullName evidence="2">Uncharacterized protein</fullName>
    </submittedName>
</protein>